<dbReference type="Gene3D" id="1.10.287.130">
    <property type="match status" value="1"/>
</dbReference>
<dbReference type="EMBL" id="SLVX01000003">
    <property type="protein sequence ID" value="TCN46977.1"/>
    <property type="molecule type" value="Genomic_DNA"/>
</dbReference>
<dbReference type="SMART" id="SM00387">
    <property type="entry name" value="HATPase_c"/>
    <property type="match status" value="1"/>
</dbReference>
<dbReference type="PRINTS" id="PR00344">
    <property type="entry name" value="BCTRLSENSOR"/>
</dbReference>
<evidence type="ECO:0000256" key="5">
    <source>
        <dbReference type="ARBA" id="ARBA00022679"/>
    </source>
</evidence>
<proteinExistence type="predicted"/>
<keyword evidence="4" id="KW-0597">Phosphoprotein</keyword>
<dbReference type="InterPro" id="IPR050428">
    <property type="entry name" value="TCS_sensor_his_kinase"/>
</dbReference>
<organism evidence="12 13">
    <name type="scientific">Shinella granuli</name>
    <dbReference type="NCBI Taxonomy" id="323621"/>
    <lineage>
        <taxon>Bacteria</taxon>
        <taxon>Pseudomonadati</taxon>
        <taxon>Pseudomonadota</taxon>
        <taxon>Alphaproteobacteria</taxon>
        <taxon>Hyphomicrobiales</taxon>
        <taxon>Rhizobiaceae</taxon>
        <taxon>Shinella</taxon>
    </lineage>
</organism>
<sequence>MTRRSLRLRLVLAGAASIIAALVAAFFVLSTLFERHVERRIAAELMLHLNQVIAGLAEQPGATLHLAKPPVDPRFERPLSGLYWQIEGDGKRLRSRSLWDTVLVLPDIPAGGVHTATITGPGDASLLLVEREVVTSERAGALPLRVAVAIDRTDISSATAEFEGDLLPYMQALAVLLLAASFVQIFVGLRPLATLTERLSAIRAGKAERLGTDFPDEVLPLTGEVDALLQSRENQLRKARERAADLAHGFKTPLQILSGDVLRLRERGEESVARDIEAIILRMRRHVDHEMARARQAERGHTARSDLGRVAAQVVSVVSRTPAGRDLDWQQEIEPGLMLRIDAEDLAEILGSLAENAARYARTTVGILARADGATAVIEVVDDGPGIPEGEIEFVLKRGGRLDTTSEGAGLGLAIAESFVEEANGSFLLENRKPGLCARITLPRIVA</sequence>
<evidence type="ECO:0000313" key="12">
    <source>
        <dbReference type="EMBL" id="TCN46977.1"/>
    </source>
</evidence>
<evidence type="ECO:0000256" key="2">
    <source>
        <dbReference type="ARBA" id="ARBA00004370"/>
    </source>
</evidence>
<feature type="transmembrane region" description="Helical" evidence="10">
    <location>
        <begin position="12"/>
        <end position="33"/>
    </location>
</feature>
<dbReference type="InterPro" id="IPR004358">
    <property type="entry name" value="Sig_transdc_His_kin-like_C"/>
</dbReference>
<dbReference type="EC" id="2.7.13.3" evidence="3"/>
<evidence type="ECO:0000256" key="10">
    <source>
        <dbReference type="SAM" id="Phobius"/>
    </source>
</evidence>
<evidence type="ECO:0000256" key="9">
    <source>
        <dbReference type="ARBA" id="ARBA00023136"/>
    </source>
</evidence>
<comment type="caution">
    <text evidence="12">The sequence shown here is derived from an EMBL/GenBank/DDBJ whole genome shotgun (WGS) entry which is preliminary data.</text>
</comment>
<dbReference type="AlphaFoldDB" id="A0A4R2CYW0"/>
<protein>
    <recommendedName>
        <fullName evidence="3">histidine kinase</fullName>
        <ecNumber evidence="3">2.7.13.3</ecNumber>
    </recommendedName>
</protein>
<dbReference type="Gene3D" id="3.30.565.10">
    <property type="entry name" value="Histidine kinase-like ATPase, C-terminal domain"/>
    <property type="match status" value="1"/>
</dbReference>
<dbReference type="InterPro" id="IPR005467">
    <property type="entry name" value="His_kinase_dom"/>
</dbReference>
<keyword evidence="5" id="KW-0808">Transferase</keyword>
<dbReference type="InterPro" id="IPR036890">
    <property type="entry name" value="HATPase_C_sf"/>
</dbReference>
<evidence type="ECO:0000313" key="13">
    <source>
        <dbReference type="Proteomes" id="UP000295351"/>
    </source>
</evidence>
<dbReference type="SUPFAM" id="SSF55874">
    <property type="entry name" value="ATPase domain of HSP90 chaperone/DNA topoisomerase II/histidine kinase"/>
    <property type="match status" value="1"/>
</dbReference>
<comment type="subcellular location">
    <subcellularLocation>
        <location evidence="2">Membrane</location>
    </subcellularLocation>
</comment>
<evidence type="ECO:0000259" key="11">
    <source>
        <dbReference type="PROSITE" id="PS50109"/>
    </source>
</evidence>
<dbReference type="GO" id="GO:0000160">
    <property type="term" value="P:phosphorelay signal transduction system"/>
    <property type="evidence" value="ECO:0007669"/>
    <property type="project" value="TreeGrafter"/>
</dbReference>
<feature type="domain" description="Histidine kinase" evidence="11">
    <location>
        <begin position="245"/>
        <end position="446"/>
    </location>
</feature>
<keyword evidence="8 10" id="KW-1133">Transmembrane helix</keyword>
<keyword evidence="13" id="KW-1185">Reference proteome</keyword>
<dbReference type="PROSITE" id="PS50109">
    <property type="entry name" value="HIS_KIN"/>
    <property type="match status" value="1"/>
</dbReference>
<dbReference type="PANTHER" id="PTHR45436:SF5">
    <property type="entry name" value="SENSOR HISTIDINE KINASE TRCS"/>
    <property type="match status" value="1"/>
</dbReference>
<evidence type="ECO:0000256" key="8">
    <source>
        <dbReference type="ARBA" id="ARBA00022989"/>
    </source>
</evidence>
<dbReference type="Pfam" id="PF02518">
    <property type="entry name" value="HATPase_c"/>
    <property type="match status" value="1"/>
</dbReference>
<evidence type="ECO:0000256" key="6">
    <source>
        <dbReference type="ARBA" id="ARBA00022692"/>
    </source>
</evidence>
<reference evidence="12 13" key="1">
    <citation type="submission" date="2019-03" db="EMBL/GenBank/DDBJ databases">
        <title>Genomic Encyclopedia of Type Strains, Phase IV (KMG-IV): sequencing the most valuable type-strain genomes for metagenomic binning, comparative biology and taxonomic classification.</title>
        <authorList>
            <person name="Goeker M."/>
        </authorList>
    </citation>
    <scope>NUCLEOTIDE SEQUENCE [LARGE SCALE GENOMIC DNA]</scope>
    <source>
        <strain evidence="12 13">DSM 18401</strain>
    </source>
</reference>
<keyword evidence="9 10" id="KW-0472">Membrane</keyword>
<evidence type="ECO:0000256" key="7">
    <source>
        <dbReference type="ARBA" id="ARBA00022777"/>
    </source>
</evidence>
<evidence type="ECO:0000256" key="1">
    <source>
        <dbReference type="ARBA" id="ARBA00000085"/>
    </source>
</evidence>
<keyword evidence="7 12" id="KW-0418">Kinase</keyword>
<dbReference type="Proteomes" id="UP000295351">
    <property type="component" value="Unassembled WGS sequence"/>
</dbReference>
<evidence type="ECO:0000256" key="3">
    <source>
        <dbReference type="ARBA" id="ARBA00012438"/>
    </source>
</evidence>
<accession>A0A4R2CYW0</accession>
<keyword evidence="6 10" id="KW-0812">Transmembrane</keyword>
<comment type="catalytic activity">
    <reaction evidence="1">
        <text>ATP + protein L-histidine = ADP + protein N-phospho-L-histidine.</text>
        <dbReference type="EC" id="2.7.13.3"/>
    </reaction>
</comment>
<dbReference type="GO" id="GO:0004673">
    <property type="term" value="F:protein histidine kinase activity"/>
    <property type="evidence" value="ECO:0007669"/>
    <property type="project" value="UniProtKB-EC"/>
</dbReference>
<dbReference type="InterPro" id="IPR003594">
    <property type="entry name" value="HATPase_dom"/>
</dbReference>
<gene>
    <name evidence="12" type="ORF">EV665_103148</name>
</gene>
<dbReference type="RefSeq" id="WP_133033524.1">
    <property type="nucleotide sequence ID" value="NZ_BAABEI010000012.1"/>
</dbReference>
<dbReference type="PANTHER" id="PTHR45436">
    <property type="entry name" value="SENSOR HISTIDINE KINASE YKOH"/>
    <property type="match status" value="1"/>
</dbReference>
<dbReference type="GO" id="GO:0005886">
    <property type="term" value="C:plasma membrane"/>
    <property type="evidence" value="ECO:0007669"/>
    <property type="project" value="TreeGrafter"/>
</dbReference>
<evidence type="ECO:0000256" key="4">
    <source>
        <dbReference type="ARBA" id="ARBA00022553"/>
    </source>
</evidence>
<name>A0A4R2CYW0_SHIGR</name>